<evidence type="ECO:0000313" key="2">
    <source>
        <dbReference type="Proteomes" id="UP000179807"/>
    </source>
</evidence>
<accession>A0A1J4K7R9</accession>
<comment type="caution">
    <text evidence="1">The sequence shown here is derived from an EMBL/GenBank/DDBJ whole genome shotgun (WGS) entry which is preliminary data.</text>
</comment>
<dbReference type="VEuPathDB" id="TrichDB:TRFO_26475"/>
<dbReference type="Proteomes" id="UP000179807">
    <property type="component" value="Unassembled WGS sequence"/>
</dbReference>
<proteinExistence type="predicted"/>
<dbReference type="RefSeq" id="XP_068358870.1">
    <property type="nucleotide sequence ID" value="XM_068504971.1"/>
</dbReference>
<dbReference type="OrthoDB" id="10262517at2759"/>
<dbReference type="GeneID" id="94839675"/>
<gene>
    <name evidence="1" type="ORF">TRFO_26475</name>
</gene>
<name>A0A1J4K7R9_9EUKA</name>
<keyword evidence="2" id="KW-1185">Reference proteome</keyword>
<organism evidence="1 2">
    <name type="scientific">Tritrichomonas foetus</name>
    <dbReference type="NCBI Taxonomy" id="1144522"/>
    <lineage>
        <taxon>Eukaryota</taxon>
        <taxon>Metamonada</taxon>
        <taxon>Parabasalia</taxon>
        <taxon>Tritrichomonadida</taxon>
        <taxon>Tritrichomonadidae</taxon>
        <taxon>Tritrichomonas</taxon>
    </lineage>
</organism>
<evidence type="ECO:0000313" key="1">
    <source>
        <dbReference type="EMBL" id="OHT05734.1"/>
    </source>
</evidence>
<sequence>MFPRNYADAVPAAGIRKTGYGSVAQCLICDDEYRGPDSQTLYRHRWLGEPGQRLHTPGIYNPDPPPNVAFGMRTPGQNSSTWECVHTEPVNTTQPYLKYMDKQEARYLRSKHKLGAVPDGVAEIPDELLKTGFGINTKFGESVGDIVQKTHQSIPLNKTLQTGYQTTRNYDWTNTGINPNIYTFGIQGESQIDHVTEIMNYDDSTKIVPTAVDRADHNAIVPDPDPVDPRPRTIMRTMVSTQIKDSRDPSERPPAGLSTRASEFTIGDTFAGMGAMDSHDPDYRPMPRDYRPEDDMVHGVPTKPNPFPNPLRGPGKYINLGLSDEDFLLLRDRAHIIPVMVQALCLSEEEANNMFDNVAQRCGRQKISVSEFYDYYRTLTH</sequence>
<protein>
    <submittedName>
        <fullName evidence="1">Uncharacterized protein</fullName>
    </submittedName>
</protein>
<dbReference type="EMBL" id="MLAK01000748">
    <property type="protein sequence ID" value="OHT05734.1"/>
    <property type="molecule type" value="Genomic_DNA"/>
</dbReference>
<dbReference type="AlphaFoldDB" id="A0A1J4K7R9"/>
<reference evidence="1" key="1">
    <citation type="submission" date="2016-10" db="EMBL/GenBank/DDBJ databases">
        <authorList>
            <person name="Benchimol M."/>
            <person name="Almeida L.G."/>
            <person name="Vasconcelos A.T."/>
            <person name="Perreira-Neves A."/>
            <person name="Rosa I.A."/>
            <person name="Tasca T."/>
            <person name="Bogo M.R."/>
            <person name="de Souza W."/>
        </authorList>
    </citation>
    <scope>NUCLEOTIDE SEQUENCE [LARGE SCALE GENOMIC DNA]</scope>
    <source>
        <strain evidence="1">K</strain>
    </source>
</reference>